<name>A0ABZ2MAY8_9BACT</name>
<evidence type="ECO:0000256" key="10">
    <source>
        <dbReference type="SAM" id="Phobius"/>
    </source>
</evidence>
<evidence type="ECO:0000313" key="12">
    <source>
        <dbReference type="Proteomes" id="UP001370348"/>
    </source>
</evidence>
<comment type="subcellular location">
    <subcellularLocation>
        <location evidence="1 9">Cell membrane</location>
        <topology evidence="1 9">Multi-pass membrane protein</topology>
    </subcellularLocation>
</comment>
<reference evidence="11 12" key="1">
    <citation type="submission" date="2021-12" db="EMBL/GenBank/DDBJ databases">
        <title>Discovery of the Pendulisporaceae a myxobacterial family with distinct sporulation behavior and unique specialized metabolism.</title>
        <authorList>
            <person name="Garcia R."/>
            <person name="Popoff A."/>
            <person name="Bader C.D."/>
            <person name="Loehr J."/>
            <person name="Walesch S."/>
            <person name="Walt C."/>
            <person name="Boldt J."/>
            <person name="Bunk B."/>
            <person name="Haeckl F.J.F.P.J."/>
            <person name="Gunesch A.P."/>
            <person name="Birkelbach J."/>
            <person name="Nuebel U."/>
            <person name="Pietschmann T."/>
            <person name="Bach T."/>
            <person name="Mueller R."/>
        </authorList>
    </citation>
    <scope>NUCLEOTIDE SEQUENCE [LARGE SCALE GENOMIC DNA]</scope>
    <source>
        <strain evidence="11 12">MSr11954</strain>
    </source>
</reference>
<keyword evidence="12" id="KW-1185">Reference proteome</keyword>
<keyword evidence="3" id="KW-1003">Cell membrane</keyword>
<accession>A0ABZ2MAY8</accession>
<keyword evidence="6 10" id="KW-0472">Membrane</keyword>
<organism evidence="11 12">
    <name type="scientific">Pendulispora albinea</name>
    <dbReference type="NCBI Taxonomy" id="2741071"/>
    <lineage>
        <taxon>Bacteria</taxon>
        <taxon>Pseudomonadati</taxon>
        <taxon>Myxococcota</taxon>
        <taxon>Myxococcia</taxon>
        <taxon>Myxococcales</taxon>
        <taxon>Sorangiineae</taxon>
        <taxon>Pendulisporaceae</taxon>
        <taxon>Pendulispora</taxon>
    </lineage>
</organism>
<evidence type="ECO:0000313" key="11">
    <source>
        <dbReference type="EMBL" id="WXB19642.1"/>
    </source>
</evidence>
<evidence type="ECO:0000256" key="4">
    <source>
        <dbReference type="ARBA" id="ARBA00022692"/>
    </source>
</evidence>
<feature type="transmembrane region" description="Helical" evidence="10">
    <location>
        <begin position="33"/>
        <end position="50"/>
    </location>
</feature>
<keyword evidence="5 10" id="KW-1133">Transmembrane helix</keyword>
<evidence type="ECO:0000256" key="8">
    <source>
        <dbReference type="ARBA" id="ARBA00039168"/>
    </source>
</evidence>
<keyword evidence="4 9" id="KW-0812">Transmembrane</keyword>
<dbReference type="InterPro" id="IPR037185">
    <property type="entry name" value="EmrE-like"/>
</dbReference>
<dbReference type="Proteomes" id="UP001370348">
    <property type="component" value="Chromosome"/>
</dbReference>
<gene>
    <name evidence="11" type="ORF">LZC94_20745</name>
</gene>
<feature type="transmembrane region" description="Helical" evidence="10">
    <location>
        <begin position="84"/>
        <end position="104"/>
    </location>
</feature>
<dbReference type="Pfam" id="PF00893">
    <property type="entry name" value="Multi_Drug_Res"/>
    <property type="match status" value="1"/>
</dbReference>
<keyword evidence="2" id="KW-0813">Transport</keyword>
<evidence type="ECO:0000256" key="3">
    <source>
        <dbReference type="ARBA" id="ARBA00022475"/>
    </source>
</evidence>
<dbReference type="InterPro" id="IPR000390">
    <property type="entry name" value="Small_drug/metabolite_transptr"/>
</dbReference>
<dbReference type="PANTHER" id="PTHR30561:SF0">
    <property type="entry name" value="GUANIDINIUM EXPORTER"/>
    <property type="match status" value="1"/>
</dbReference>
<dbReference type="InterPro" id="IPR045324">
    <property type="entry name" value="Small_multidrug_res"/>
</dbReference>
<dbReference type="RefSeq" id="WP_394829247.1">
    <property type="nucleotide sequence ID" value="NZ_CP089984.1"/>
</dbReference>
<comment type="similarity">
    <text evidence="7">Belongs to the drug/metabolite transporter (DMT) superfamily. Small multidrug resistance (SMR) (TC 2.A.7.1) family. Gdx/SugE subfamily.</text>
</comment>
<dbReference type="EMBL" id="CP089984">
    <property type="protein sequence ID" value="WXB19642.1"/>
    <property type="molecule type" value="Genomic_DNA"/>
</dbReference>
<evidence type="ECO:0000256" key="6">
    <source>
        <dbReference type="ARBA" id="ARBA00023136"/>
    </source>
</evidence>
<proteinExistence type="inferred from homology"/>
<protein>
    <recommendedName>
        <fullName evidence="8">Guanidinium exporter</fullName>
    </recommendedName>
</protein>
<evidence type="ECO:0000256" key="2">
    <source>
        <dbReference type="ARBA" id="ARBA00022448"/>
    </source>
</evidence>
<evidence type="ECO:0000256" key="9">
    <source>
        <dbReference type="RuleBase" id="RU003942"/>
    </source>
</evidence>
<evidence type="ECO:0000256" key="5">
    <source>
        <dbReference type="ARBA" id="ARBA00022989"/>
    </source>
</evidence>
<feature type="transmembrane region" description="Helical" evidence="10">
    <location>
        <begin position="57"/>
        <end position="78"/>
    </location>
</feature>
<dbReference type="Gene3D" id="1.10.3730.20">
    <property type="match status" value="1"/>
</dbReference>
<dbReference type="SUPFAM" id="SSF103481">
    <property type="entry name" value="Multidrug resistance efflux transporter EmrE"/>
    <property type="match status" value="1"/>
</dbReference>
<evidence type="ECO:0000256" key="1">
    <source>
        <dbReference type="ARBA" id="ARBA00004651"/>
    </source>
</evidence>
<dbReference type="PANTHER" id="PTHR30561">
    <property type="entry name" value="SMR FAMILY PROTON-DEPENDENT DRUG EFFLUX TRANSPORTER SUGE"/>
    <property type="match status" value="1"/>
</dbReference>
<evidence type="ECO:0000256" key="7">
    <source>
        <dbReference type="ARBA" id="ARBA00038151"/>
    </source>
</evidence>
<sequence length="111" mass="11566">MAWVYLVIAGLLEICWAIGLKYSDGFSKLGPTVFTVVTLVGSMILLSMAARSLPIGTAYAVWVGIGAFGAAVIGMILLREPVTPGRVFFLVLLLIAVIGLKLTAPASAGDV</sequence>